<dbReference type="EMBL" id="JBHUMK010000017">
    <property type="protein sequence ID" value="MFD2608781.1"/>
    <property type="molecule type" value="Genomic_DNA"/>
</dbReference>
<keyword evidence="6" id="KW-1185">Reference proteome</keyword>
<evidence type="ECO:0000313" key="5">
    <source>
        <dbReference type="EMBL" id="MFD2608781.1"/>
    </source>
</evidence>
<dbReference type="InterPro" id="IPR036390">
    <property type="entry name" value="WH_DNA-bd_sf"/>
</dbReference>
<dbReference type="InterPro" id="IPR036388">
    <property type="entry name" value="WH-like_DNA-bd_sf"/>
</dbReference>
<dbReference type="InterPro" id="IPR050397">
    <property type="entry name" value="Env_Response_Regulators"/>
</dbReference>
<keyword evidence="2" id="KW-0238">DNA-binding</keyword>
<gene>
    <name evidence="5" type="ORF">ACFSR9_04910</name>
</gene>
<dbReference type="InterPro" id="IPR000595">
    <property type="entry name" value="cNMP-bd_dom"/>
</dbReference>
<dbReference type="PRINTS" id="PR00034">
    <property type="entry name" value="HTHCRP"/>
</dbReference>
<sequence>MSRLEALKSSPLFQNVPLEALKEAEAVVTQRQFQAGETILTQDMPGESLFLLTSGVARVSRMSLGSRERVLGDVYAPGVVGETAVLATSERSATVTALTDVTALLLYRDHFVTILNRHPRVLWNLAAMLTQRVTHLNDELIAFGLNTEAALGHVFTGLYRQRVLAGVSQPEALPLSTHDIMLRIGASRETVARVLRKLSGEGLLRTTSTHITLLNVAALETATLSEDSHDD</sequence>
<keyword evidence="3" id="KW-0804">Transcription</keyword>
<evidence type="ECO:0000256" key="2">
    <source>
        <dbReference type="ARBA" id="ARBA00023125"/>
    </source>
</evidence>
<dbReference type="Gene3D" id="2.60.120.10">
    <property type="entry name" value="Jelly Rolls"/>
    <property type="match status" value="1"/>
</dbReference>
<comment type="caution">
    <text evidence="5">The sequence shown here is derived from an EMBL/GenBank/DDBJ whole genome shotgun (WGS) entry which is preliminary data.</text>
</comment>
<dbReference type="PANTHER" id="PTHR24567:SF74">
    <property type="entry name" value="HTH-TYPE TRANSCRIPTIONAL REGULATOR ARCR"/>
    <property type="match status" value="1"/>
</dbReference>
<accession>A0ABW5P0J3</accession>
<evidence type="ECO:0000256" key="1">
    <source>
        <dbReference type="ARBA" id="ARBA00023015"/>
    </source>
</evidence>
<dbReference type="InterPro" id="IPR014710">
    <property type="entry name" value="RmlC-like_jellyroll"/>
</dbReference>
<evidence type="ECO:0000313" key="6">
    <source>
        <dbReference type="Proteomes" id="UP001597475"/>
    </source>
</evidence>
<dbReference type="PROSITE" id="PS00889">
    <property type="entry name" value="CNMP_BINDING_2"/>
    <property type="match status" value="1"/>
</dbReference>
<dbReference type="Gene3D" id="1.10.10.10">
    <property type="entry name" value="Winged helix-like DNA-binding domain superfamily/Winged helix DNA-binding domain"/>
    <property type="match status" value="1"/>
</dbReference>
<organism evidence="5 6">
    <name type="scientific">Deinococcus taklimakanensis</name>
    <dbReference type="NCBI Taxonomy" id="536443"/>
    <lineage>
        <taxon>Bacteria</taxon>
        <taxon>Thermotogati</taxon>
        <taxon>Deinococcota</taxon>
        <taxon>Deinococci</taxon>
        <taxon>Deinococcales</taxon>
        <taxon>Deinococcaceae</taxon>
        <taxon>Deinococcus</taxon>
    </lineage>
</organism>
<dbReference type="InterPro" id="IPR018490">
    <property type="entry name" value="cNMP-bd_dom_sf"/>
</dbReference>
<evidence type="ECO:0000259" key="4">
    <source>
        <dbReference type="PROSITE" id="PS50042"/>
    </source>
</evidence>
<dbReference type="PROSITE" id="PS50042">
    <property type="entry name" value="CNMP_BINDING_3"/>
    <property type="match status" value="1"/>
</dbReference>
<dbReference type="SMART" id="SM00419">
    <property type="entry name" value="HTH_CRP"/>
    <property type="match status" value="1"/>
</dbReference>
<dbReference type="PANTHER" id="PTHR24567">
    <property type="entry name" value="CRP FAMILY TRANSCRIPTIONAL REGULATORY PROTEIN"/>
    <property type="match status" value="1"/>
</dbReference>
<dbReference type="InterPro" id="IPR012318">
    <property type="entry name" value="HTH_CRP"/>
</dbReference>
<reference evidence="6" key="1">
    <citation type="journal article" date="2019" name="Int. J. Syst. Evol. Microbiol.">
        <title>The Global Catalogue of Microorganisms (GCM) 10K type strain sequencing project: providing services to taxonomists for standard genome sequencing and annotation.</title>
        <authorList>
            <consortium name="The Broad Institute Genomics Platform"/>
            <consortium name="The Broad Institute Genome Sequencing Center for Infectious Disease"/>
            <person name="Wu L."/>
            <person name="Ma J."/>
        </authorList>
    </citation>
    <scope>NUCLEOTIDE SEQUENCE [LARGE SCALE GENOMIC DNA]</scope>
    <source>
        <strain evidence="6">KCTC 33842</strain>
    </source>
</reference>
<dbReference type="Pfam" id="PF13545">
    <property type="entry name" value="HTH_Crp_2"/>
    <property type="match status" value="1"/>
</dbReference>
<dbReference type="InterPro" id="IPR018488">
    <property type="entry name" value="cNMP-bd_CS"/>
</dbReference>
<name>A0ABW5P0J3_9DEIO</name>
<dbReference type="SMART" id="SM00100">
    <property type="entry name" value="cNMP"/>
    <property type="match status" value="1"/>
</dbReference>
<dbReference type="CDD" id="cd00038">
    <property type="entry name" value="CAP_ED"/>
    <property type="match status" value="1"/>
</dbReference>
<dbReference type="SUPFAM" id="SSF46785">
    <property type="entry name" value="Winged helix' DNA-binding domain"/>
    <property type="match status" value="1"/>
</dbReference>
<evidence type="ECO:0000256" key="3">
    <source>
        <dbReference type="ARBA" id="ARBA00023163"/>
    </source>
</evidence>
<proteinExistence type="predicted"/>
<dbReference type="Proteomes" id="UP001597475">
    <property type="component" value="Unassembled WGS sequence"/>
</dbReference>
<dbReference type="RefSeq" id="WP_386843607.1">
    <property type="nucleotide sequence ID" value="NZ_JBHUMK010000017.1"/>
</dbReference>
<feature type="domain" description="Cyclic nucleotide-binding" evidence="4">
    <location>
        <begin position="12"/>
        <end position="132"/>
    </location>
</feature>
<dbReference type="Pfam" id="PF00027">
    <property type="entry name" value="cNMP_binding"/>
    <property type="match status" value="1"/>
</dbReference>
<dbReference type="SUPFAM" id="SSF51206">
    <property type="entry name" value="cAMP-binding domain-like"/>
    <property type="match status" value="1"/>
</dbReference>
<keyword evidence="1" id="KW-0805">Transcription regulation</keyword>
<protein>
    <submittedName>
        <fullName evidence="5">Crp/Fnr family transcriptional regulator</fullName>
    </submittedName>
</protein>